<name>A0AAV3UFV3_9EURY</name>
<gene>
    <name evidence="2" type="ORF">GCM10025751_18600</name>
</gene>
<feature type="region of interest" description="Disordered" evidence="1">
    <location>
        <begin position="226"/>
        <end position="250"/>
    </location>
</feature>
<dbReference type="AlphaFoldDB" id="A0AAV3UFV3"/>
<dbReference type="RefSeq" id="WP_227776617.1">
    <property type="nucleotide sequence ID" value="NZ_BAABKX010000001.1"/>
</dbReference>
<accession>A0AAV3UFV3</accession>
<keyword evidence="3" id="KW-1185">Reference proteome</keyword>
<organism evidence="2 3">
    <name type="scientific">Haladaptatus pallidirubidus</name>
    <dbReference type="NCBI Taxonomy" id="1008152"/>
    <lineage>
        <taxon>Archaea</taxon>
        <taxon>Methanobacteriati</taxon>
        <taxon>Methanobacteriota</taxon>
        <taxon>Stenosarchaea group</taxon>
        <taxon>Halobacteria</taxon>
        <taxon>Halobacteriales</taxon>
        <taxon>Haladaptataceae</taxon>
        <taxon>Haladaptatus</taxon>
    </lineage>
</organism>
<dbReference type="EMBL" id="BAABKX010000001">
    <property type="protein sequence ID" value="GAA5047692.1"/>
    <property type="molecule type" value="Genomic_DNA"/>
</dbReference>
<sequence length="250" mass="27802">MLRPVPNEYVDETAVDTAMQFDDVRLALGSFDPEEIGEKITSDRQSSTTTSTRSSTTATRTTRPEPKRYRGFDLYGTEYVYAVSEDVMMVVSPWQKDNVVEYTKAVIDAPTGETNQYADGNEYVAGMIGVVDETHALWCYPEAIDGSTSRGFRKDIITGELKSWRFGTETTHLTFANTYPDTETAESGELTDHIESESRRFGAYDGLDVETEGLLAWADGTVPTKEFDHLAAGGPDDGVHTTHQSRRNPR</sequence>
<evidence type="ECO:0000313" key="2">
    <source>
        <dbReference type="EMBL" id="GAA5047692.1"/>
    </source>
</evidence>
<comment type="caution">
    <text evidence="2">The sequence shown here is derived from an EMBL/GenBank/DDBJ whole genome shotgun (WGS) entry which is preliminary data.</text>
</comment>
<feature type="compositionally biased region" description="Low complexity" evidence="1">
    <location>
        <begin position="43"/>
        <end position="61"/>
    </location>
</feature>
<protein>
    <submittedName>
        <fullName evidence="2">Uncharacterized protein</fullName>
    </submittedName>
</protein>
<feature type="region of interest" description="Disordered" evidence="1">
    <location>
        <begin position="35"/>
        <end position="67"/>
    </location>
</feature>
<evidence type="ECO:0000313" key="3">
    <source>
        <dbReference type="Proteomes" id="UP001501729"/>
    </source>
</evidence>
<reference evidence="2 3" key="1">
    <citation type="journal article" date="2019" name="Int. J. Syst. Evol. Microbiol.">
        <title>The Global Catalogue of Microorganisms (GCM) 10K type strain sequencing project: providing services to taxonomists for standard genome sequencing and annotation.</title>
        <authorList>
            <consortium name="The Broad Institute Genomics Platform"/>
            <consortium name="The Broad Institute Genome Sequencing Center for Infectious Disease"/>
            <person name="Wu L."/>
            <person name="Ma J."/>
        </authorList>
    </citation>
    <scope>NUCLEOTIDE SEQUENCE [LARGE SCALE GENOMIC DNA]</scope>
    <source>
        <strain evidence="2 3">JCM 17504</strain>
    </source>
</reference>
<dbReference type="GeneID" id="68612453"/>
<evidence type="ECO:0000256" key="1">
    <source>
        <dbReference type="SAM" id="MobiDB-lite"/>
    </source>
</evidence>
<proteinExistence type="predicted"/>
<dbReference type="Proteomes" id="UP001501729">
    <property type="component" value="Unassembled WGS sequence"/>
</dbReference>